<keyword evidence="4 8" id="KW-0378">Hydrolase</keyword>
<dbReference type="EC" id="3.6.4.-" evidence="8"/>
<sequence>MDERNLRRLEFNRVKEKLAEFAASQPGRELVEELLPYNNRDEMVAALAEVTEGRELLRLDPTARLDGWNDVRPQVRRCGRGALLEPQELWHVWQTLAACRQIKHFFSERQDRYPRLNEIAQGLGTFKELEKRIAEAIAPGGEILDRATERLFSIRRRLATAQQRIKDRLNEIIRSTSYQKYLQDPIVTMREGRYVVPVKQEYRSQVPGIVHDQSASGATLFIEPMPVVEANNEVRTLLAEEKQEITRILTELSNAVGGQAEELLYALENLARLDFIMAKARYSASLDAWAPRIVPEARLDIRQGRHPLLPGKAVPISISLGEAFDMLVITGPNTGGKTVSLKTVGLLVLMAHAGLHVPAEDGTVIGMFDRVYADIGDEQSIEQSLSTFSSHTTNIVNILHGAGNKSLVLLDELGAGTDPTEGSALARAILEQLRLQGAKVVATTHYGELKSYAFASDRVENASVEFDPQTLRPTYRLLTGRPGRSNAFEIALRLGLDESVVQRARGYLTEEQVQVADLMRELEKARAQAEQDQLDAARIRREAEQYREQYLTRAEKIDQRKDEIISRAIAEARETVKKARLEAEQLVEELRAALKEESSHNREQSITNARQRLKQLQSKLQAKEPAAAPGRPGEAVTEVKPGDEVFIPKYGQHGVVLEAPGPDDQVQVQVGIIRMTIPRRELRQATTKETDRPQRTGIGQLVQQKARDISPRLDMRGMRVDEGLAEVEKYLDDACVAGLPVIQLVHGKGTGALRAAVHKLLKEHRRVKNYRLGEQGEGGSGVTVVELK</sequence>
<dbReference type="SMART" id="SM00534">
    <property type="entry name" value="MUTSac"/>
    <property type="match status" value="1"/>
</dbReference>
<feature type="compositionally biased region" description="Low complexity" evidence="9">
    <location>
        <begin position="614"/>
        <end position="635"/>
    </location>
</feature>
<keyword evidence="8" id="KW-0255">Endonuclease</keyword>
<comment type="subunit">
    <text evidence="8">Homodimer. Binds to stalled ribosomes, contacting rRNA.</text>
</comment>
<dbReference type="SMART" id="SM00463">
    <property type="entry name" value="SMR"/>
    <property type="match status" value="1"/>
</dbReference>
<evidence type="ECO:0000256" key="6">
    <source>
        <dbReference type="ARBA" id="ARBA00022884"/>
    </source>
</evidence>
<dbReference type="InterPro" id="IPR036063">
    <property type="entry name" value="Smr_dom_sf"/>
</dbReference>
<evidence type="ECO:0000313" key="12">
    <source>
        <dbReference type="EMBL" id="TYO94563.1"/>
    </source>
</evidence>
<dbReference type="InterPro" id="IPR000727">
    <property type="entry name" value="T_SNARE_dom"/>
</dbReference>
<dbReference type="Pfam" id="PF00488">
    <property type="entry name" value="MutS_V"/>
    <property type="match status" value="1"/>
</dbReference>
<dbReference type="Proteomes" id="UP000323166">
    <property type="component" value="Unassembled WGS sequence"/>
</dbReference>
<dbReference type="HAMAP" id="MF_00092">
    <property type="entry name" value="MutS2"/>
    <property type="match status" value="1"/>
</dbReference>
<dbReference type="PROSITE" id="PS50828">
    <property type="entry name" value="SMR"/>
    <property type="match status" value="1"/>
</dbReference>
<dbReference type="GO" id="GO:0140664">
    <property type="term" value="F:ATP-dependent DNA damage sensor activity"/>
    <property type="evidence" value="ECO:0007669"/>
    <property type="project" value="InterPro"/>
</dbReference>
<dbReference type="AlphaFoldDB" id="A0A5S4ZPJ6"/>
<dbReference type="InterPro" id="IPR046893">
    <property type="entry name" value="MSSS"/>
</dbReference>
<dbReference type="Pfam" id="PF20297">
    <property type="entry name" value="MSSS"/>
    <property type="match status" value="1"/>
</dbReference>
<evidence type="ECO:0000256" key="2">
    <source>
        <dbReference type="ARBA" id="ARBA00022730"/>
    </source>
</evidence>
<dbReference type="NCBIfam" id="TIGR01069">
    <property type="entry name" value="mutS2"/>
    <property type="match status" value="1"/>
</dbReference>
<dbReference type="CDD" id="cd06503">
    <property type="entry name" value="ATP-synt_Fo_b"/>
    <property type="match status" value="1"/>
</dbReference>
<evidence type="ECO:0000256" key="7">
    <source>
        <dbReference type="ARBA" id="ARBA00023125"/>
    </source>
</evidence>
<evidence type="ECO:0000313" key="13">
    <source>
        <dbReference type="Proteomes" id="UP000323166"/>
    </source>
</evidence>
<organism evidence="12 13">
    <name type="scientific">Desulfallas thermosapovorans DSM 6562</name>
    <dbReference type="NCBI Taxonomy" id="1121431"/>
    <lineage>
        <taxon>Bacteria</taxon>
        <taxon>Bacillati</taxon>
        <taxon>Bacillota</taxon>
        <taxon>Clostridia</taxon>
        <taxon>Eubacteriales</taxon>
        <taxon>Desulfallaceae</taxon>
        <taxon>Desulfallas</taxon>
    </lineage>
</organism>
<dbReference type="InterPro" id="IPR045076">
    <property type="entry name" value="MutS"/>
</dbReference>
<dbReference type="InterPro" id="IPR000432">
    <property type="entry name" value="DNA_mismatch_repair_MutS_C"/>
</dbReference>
<evidence type="ECO:0000256" key="5">
    <source>
        <dbReference type="ARBA" id="ARBA00022840"/>
    </source>
</evidence>
<dbReference type="GO" id="GO:0006298">
    <property type="term" value="P:mismatch repair"/>
    <property type="evidence" value="ECO:0007669"/>
    <property type="project" value="InterPro"/>
</dbReference>
<dbReference type="InterPro" id="IPR007696">
    <property type="entry name" value="DNA_mismatch_repair_MutS_core"/>
</dbReference>
<keyword evidence="3 8" id="KW-0547">Nucleotide-binding</keyword>
<dbReference type="InterPro" id="IPR027417">
    <property type="entry name" value="P-loop_NTPase"/>
</dbReference>
<dbReference type="GO" id="GO:0016887">
    <property type="term" value="F:ATP hydrolysis activity"/>
    <property type="evidence" value="ECO:0007669"/>
    <property type="project" value="InterPro"/>
</dbReference>
<dbReference type="EC" id="3.1.-.-" evidence="8"/>
<name>A0A5S4ZPJ6_9FIRM</name>
<keyword evidence="13" id="KW-1185">Reference proteome</keyword>
<dbReference type="CDD" id="cd03280">
    <property type="entry name" value="ABC_MutS2"/>
    <property type="match status" value="1"/>
</dbReference>
<evidence type="ECO:0000256" key="8">
    <source>
        <dbReference type="HAMAP-Rule" id="MF_00092"/>
    </source>
</evidence>
<dbReference type="GO" id="GO:0019843">
    <property type="term" value="F:rRNA binding"/>
    <property type="evidence" value="ECO:0007669"/>
    <property type="project" value="UniProtKB-UniRule"/>
</dbReference>
<dbReference type="PANTHER" id="PTHR48466:SF2">
    <property type="entry name" value="OS10G0509000 PROTEIN"/>
    <property type="match status" value="1"/>
</dbReference>
<keyword evidence="6 8" id="KW-0694">RNA-binding</keyword>
<feature type="domain" description="Smr" evidence="11">
    <location>
        <begin position="713"/>
        <end position="788"/>
    </location>
</feature>
<dbReference type="Gene3D" id="3.30.1370.110">
    <property type="match status" value="1"/>
</dbReference>
<comment type="similarity">
    <text evidence="8">Belongs to the DNA mismatch repair MutS family. MutS2 subfamily.</text>
</comment>
<dbReference type="InterPro" id="IPR002625">
    <property type="entry name" value="Smr_dom"/>
</dbReference>
<gene>
    <name evidence="8" type="primary">mutS2</name>
    <name evidence="8" type="synonym">rqcU</name>
    <name evidence="12" type="ORF">LX24_02400</name>
</gene>
<dbReference type="GO" id="GO:0004519">
    <property type="term" value="F:endonuclease activity"/>
    <property type="evidence" value="ECO:0007669"/>
    <property type="project" value="UniProtKB-UniRule"/>
</dbReference>
<dbReference type="GO" id="GO:0005524">
    <property type="term" value="F:ATP binding"/>
    <property type="evidence" value="ECO:0007669"/>
    <property type="project" value="UniProtKB-UniRule"/>
</dbReference>
<dbReference type="PANTHER" id="PTHR48466">
    <property type="entry name" value="OS10G0509000 PROTEIN-RELATED"/>
    <property type="match status" value="1"/>
</dbReference>
<dbReference type="Gene3D" id="3.40.50.300">
    <property type="entry name" value="P-loop containing nucleotide triphosphate hydrolases"/>
    <property type="match status" value="1"/>
</dbReference>
<proteinExistence type="inferred from homology"/>
<keyword evidence="7 8" id="KW-0238">DNA-binding</keyword>
<dbReference type="PROSITE" id="PS00486">
    <property type="entry name" value="DNA_MISMATCH_REPAIR_2"/>
    <property type="match status" value="1"/>
</dbReference>
<feature type="binding site" evidence="8">
    <location>
        <begin position="331"/>
        <end position="338"/>
    </location>
    <ligand>
        <name>ATP</name>
        <dbReference type="ChEBI" id="CHEBI:30616"/>
    </ligand>
</feature>
<evidence type="ECO:0000259" key="10">
    <source>
        <dbReference type="PROSITE" id="PS50192"/>
    </source>
</evidence>
<evidence type="ECO:0000259" key="11">
    <source>
        <dbReference type="PROSITE" id="PS50828"/>
    </source>
</evidence>
<comment type="function">
    <text evidence="8">Acts as a ribosome collision sensor, splitting the ribosome into its 2 subunits. Detects stalled/collided 70S ribosomes which it binds and splits by an ATP-hydrolysis driven conformational change. Acts upstream of the ribosome quality control system (RQC), a ribosome-associated complex that mediates the extraction of incompletely synthesized nascent chains from stalled ribosomes and their subsequent degradation. Probably generates substrates for RQC.</text>
</comment>
<dbReference type="InterPro" id="IPR036187">
    <property type="entry name" value="DNA_mismatch_repair_MutS_sf"/>
</dbReference>
<accession>A0A5S4ZPJ6</accession>
<dbReference type="SMART" id="SM00533">
    <property type="entry name" value="MUTSd"/>
    <property type="match status" value="1"/>
</dbReference>
<evidence type="ECO:0000256" key="1">
    <source>
        <dbReference type="ARBA" id="ARBA00022722"/>
    </source>
</evidence>
<dbReference type="GO" id="GO:0072344">
    <property type="term" value="P:rescue of stalled ribosome"/>
    <property type="evidence" value="ECO:0007669"/>
    <property type="project" value="UniProtKB-UniRule"/>
</dbReference>
<protein>
    <recommendedName>
        <fullName evidence="8">Endonuclease MutS2</fullName>
        <ecNumber evidence="8">3.1.-.-</ecNumber>
    </recommendedName>
    <alternativeName>
        <fullName evidence="8">Ribosome-associated protein quality control-upstream factor</fullName>
        <shortName evidence="8">RQC-upstream factor</shortName>
        <shortName evidence="8">RqcU</shortName>
        <ecNumber evidence="8">3.6.4.-</ecNumber>
    </alternativeName>
</protein>
<dbReference type="GO" id="GO:0030983">
    <property type="term" value="F:mismatched DNA binding"/>
    <property type="evidence" value="ECO:0007669"/>
    <property type="project" value="InterPro"/>
</dbReference>
<reference evidence="12 13" key="1">
    <citation type="submission" date="2019-07" db="EMBL/GenBank/DDBJ databases">
        <title>Genomic Encyclopedia of Type Strains, Phase I: the one thousand microbial genomes (KMG-I) project.</title>
        <authorList>
            <person name="Kyrpides N."/>
        </authorList>
    </citation>
    <scope>NUCLEOTIDE SEQUENCE [LARGE SCALE GENOMIC DNA]</scope>
    <source>
        <strain evidence="12 13">DSM 6562</strain>
    </source>
</reference>
<dbReference type="GO" id="GO:0043023">
    <property type="term" value="F:ribosomal large subunit binding"/>
    <property type="evidence" value="ECO:0007669"/>
    <property type="project" value="UniProtKB-UniRule"/>
</dbReference>
<dbReference type="RefSeq" id="WP_166512357.1">
    <property type="nucleotide sequence ID" value="NZ_VNHM01000014.1"/>
</dbReference>
<keyword evidence="1 8" id="KW-0540">Nuclease</keyword>
<dbReference type="SUPFAM" id="SSF52540">
    <property type="entry name" value="P-loop containing nucleoside triphosphate hydrolases"/>
    <property type="match status" value="1"/>
</dbReference>
<dbReference type="SUPFAM" id="SSF48334">
    <property type="entry name" value="DNA repair protein MutS, domain III"/>
    <property type="match status" value="1"/>
</dbReference>
<dbReference type="GO" id="GO:0045910">
    <property type="term" value="P:negative regulation of DNA recombination"/>
    <property type="evidence" value="ECO:0007669"/>
    <property type="project" value="InterPro"/>
</dbReference>
<feature type="region of interest" description="Disordered" evidence="9">
    <location>
        <begin position="611"/>
        <end position="639"/>
    </location>
</feature>
<comment type="function">
    <text evidence="8">Endonuclease that is involved in the suppression of homologous recombination and thus may have a key role in the control of bacterial genetic diversity.</text>
</comment>
<evidence type="ECO:0000256" key="4">
    <source>
        <dbReference type="ARBA" id="ARBA00022801"/>
    </source>
</evidence>
<dbReference type="FunFam" id="3.40.50.300:FF:000830">
    <property type="entry name" value="Endonuclease MutS2"/>
    <property type="match status" value="1"/>
</dbReference>
<dbReference type="Pfam" id="PF01713">
    <property type="entry name" value="Smr"/>
    <property type="match status" value="1"/>
</dbReference>
<dbReference type="SUPFAM" id="SSF160443">
    <property type="entry name" value="SMR domain-like"/>
    <property type="match status" value="1"/>
</dbReference>
<feature type="domain" description="T-SNARE coiled-coil homology" evidence="10">
    <location>
        <begin position="106"/>
        <end position="168"/>
    </location>
</feature>
<keyword evidence="5 8" id="KW-0067">ATP-binding</keyword>
<keyword evidence="2 8" id="KW-0699">rRNA-binding</keyword>
<comment type="caution">
    <text evidence="12">The sequence shown here is derived from an EMBL/GenBank/DDBJ whole genome shotgun (WGS) entry which is preliminary data.</text>
</comment>
<dbReference type="PIRSF" id="PIRSF005814">
    <property type="entry name" value="MutS_YshD"/>
    <property type="match status" value="1"/>
</dbReference>
<evidence type="ECO:0000256" key="9">
    <source>
        <dbReference type="SAM" id="MobiDB-lite"/>
    </source>
</evidence>
<dbReference type="PROSITE" id="PS50192">
    <property type="entry name" value="T_SNARE"/>
    <property type="match status" value="1"/>
</dbReference>
<dbReference type="EMBL" id="VNHM01000014">
    <property type="protein sequence ID" value="TYO94563.1"/>
    <property type="molecule type" value="Genomic_DNA"/>
</dbReference>
<dbReference type="InterPro" id="IPR005747">
    <property type="entry name" value="MutS2"/>
</dbReference>
<evidence type="ECO:0000256" key="3">
    <source>
        <dbReference type="ARBA" id="ARBA00022741"/>
    </source>
</evidence>